<keyword evidence="4" id="KW-1185">Reference proteome</keyword>
<evidence type="ECO:0000313" key="3">
    <source>
        <dbReference type="EMBL" id="KAK5095755.1"/>
    </source>
</evidence>
<name>A0ABR0KGF7_9EURO</name>
<evidence type="ECO:0000313" key="4">
    <source>
        <dbReference type="Proteomes" id="UP001345013"/>
    </source>
</evidence>
<gene>
    <name evidence="3" type="ORF">LTR24_002972</name>
</gene>
<evidence type="ECO:0000256" key="2">
    <source>
        <dbReference type="SAM" id="MobiDB-lite"/>
    </source>
</evidence>
<accession>A0ABR0KGF7</accession>
<keyword evidence="1" id="KW-0175">Coiled coil</keyword>
<dbReference type="EMBL" id="JAVRRG010000026">
    <property type="protein sequence ID" value="KAK5095755.1"/>
    <property type="molecule type" value="Genomic_DNA"/>
</dbReference>
<protein>
    <submittedName>
        <fullName evidence="3">Uncharacterized protein</fullName>
    </submittedName>
</protein>
<feature type="coiled-coil region" evidence="1">
    <location>
        <begin position="60"/>
        <end position="98"/>
    </location>
</feature>
<evidence type="ECO:0000256" key="1">
    <source>
        <dbReference type="SAM" id="Coils"/>
    </source>
</evidence>
<dbReference type="Proteomes" id="UP001345013">
    <property type="component" value="Unassembled WGS sequence"/>
</dbReference>
<feature type="compositionally biased region" description="Basic and acidic residues" evidence="2">
    <location>
        <begin position="35"/>
        <end position="50"/>
    </location>
</feature>
<feature type="region of interest" description="Disordered" evidence="2">
    <location>
        <begin position="22"/>
        <end position="50"/>
    </location>
</feature>
<comment type="caution">
    <text evidence="3">The sequence shown here is derived from an EMBL/GenBank/DDBJ whole genome shotgun (WGS) entry which is preliminary data.</text>
</comment>
<sequence length="372" mass="42233">MDAKPSFRSSQPLPGSWVAALTGNIPQIQANTKSSPDEPSKTHTLSERQPDQVYQLRHQLDVERKQVQTLKAEHVREREKRQAEVTKLEKSLAETRTKLVRLLPEEGPSEDHIKHAFEDLCQNIEVLVDIECGNLDDLNARFETDAWTERDLQVLGRHVTEDDLDLAQKYPEISTQIVMCAIFSIVFEMSLADGRWMLGMSKEEELLLENIASHIPTINGNTAQRRWRRETYLALCGQQSRIDEQKVEARRVAKVLSSFVNHFRNHSKGNVNEQKVQEKIVGQALKLAEMCKTSITNYTLHFPTNSSSNNNVLCREEVSSYTFVDAKTGTEIQADKVQPGGQLRLCIFPALLKVLEDGETRRMASAVVVLEQ</sequence>
<organism evidence="3 4">
    <name type="scientific">Lithohypha guttulata</name>
    <dbReference type="NCBI Taxonomy" id="1690604"/>
    <lineage>
        <taxon>Eukaryota</taxon>
        <taxon>Fungi</taxon>
        <taxon>Dikarya</taxon>
        <taxon>Ascomycota</taxon>
        <taxon>Pezizomycotina</taxon>
        <taxon>Eurotiomycetes</taxon>
        <taxon>Chaetothyriomycetidae</taxon>
        <taxon>Chaetothyriales</taxon>
        <taxon>Trichomeriaceae</taxon>
        <taxon>Lithohypha</taxon>
    </lineage>
</organism>
<reference evidence="3 4" key="1">
    <citation type="submission" date="2023-08" db="EMBL/GenBank/DDBJ databases">
        <title>Black Yeasts Isolated from many extreme environments.</title>
        <authorList>
            <person name="Coleine C."/>
            <person name="Stajich J.E."/>
            <person name="Selbmann L."/>
        </authorList>
    </citation>
    <scope>NUCLEOTIDE SEQUENCE [LARGE SCALE GENOMIC DNA]</scope>
    <source>
        <strain evidence="3 4">CCFEE 5885</strain>
    </source>
</reference>
<proteinExistence type="predicted"/>
<feature type="compositionally biased region" description="Polar residues" evidence="2">
    <location>
        <begin position="24"/>
        <end position="34"/>
    </location>
</feature>